<feature type="non-terminal residue" evidence="1">
    <location>
        <position position="47"/>
    </location>
</feature>
<protein>
    <submittedName>
        <fullName evidence="1">Nuclear cap binding protein subunit 1, 80kDa</fullName>
    </submittedName>
</protein>
<reference evidence="1" key="1">
    <citation type="submission" date="2016-05" db="EMBL/GenBank/DDBJ databases">
        <authorList>
            <person name="Lavstsen T."/>
            <person name="Jespersen J.S."/>
        </authorList>
    </citation>
    <scope>NUCLEOTIDE SEQUENCE</scope>
    <source>
        <tissue evidence="1">Brain</tissue>
    </source>
</reference>
<accession>A0A1A7XXA2</accession>
<dbReference type="EMBL" id="HADX01000530">
    <property type="protein sequence ID" value="SBP22762.1"/>
    <property type="molecule type" value="Transcribed_RNA"/>
</dbReference>
<proteinExistence type="predicted"/>
<dbReference type="AlphaFoldDB" id="A0A1A7XXA2"/>
<name>A0A1A7XXA2_9TELE</name>
<evidence type="ECO:0000313" key="1">
    <source>
        <dbReference type="EMBL" id="SBP22762.1"/>
    </source>
</evidence>
<feature type="non-terminal residue" evidence="1">
    <location>
        <position position="1"/>
    </location>
</feature>
<reference evidence="1" key="2">
    <citation type="submission" date="2016-06" db="EMBL/GenBank/DDBJ databases">
        <title>The genome of a short-lived fish provides insights into sex chromosome evolution and the genetic control of aging.</title>
        <authorList>
            <person name="Reichwald K."/>
            <person name="Felder M."/>
            <person name="Petzold A."/>
            <person name="Koch P."/>
            <person name="Groth M."/>
            <person name="Platzer M."/>
        </authorList>
    </citation>
    <scope>NUCLEOTIDE SEQUENCE</scope>
    <source>
        <tissue evidence="1">Brain</tissue>
    </source>
</reference>
<sequence>YKMIWQISGFSICPRAFQDMACRGLELFPISSQLLLKVCTHLGATKA</sequence>
<gene>
    <name evidence="1" type="primary">NCBP1</name>
</gene>
<organism evidence="1">
    <name type="scientific">Iconisemion striatum</name>
    <dbReference type="NCBI Taxonomy" id="60296"/>
    <lineage>
        <taxon>Eukaryota</taxon>
        <taxon>Metazoa</taxon>
        <taxon>Chordata</taxon>
        <taxon>Craniata</taxon>
        <taxon>Vertebrata</taxon>
        <taxon>Euteleostomi</taxon>
        <taxon>Actinopterygii</taxon>
        <taxon>Neopterygii</taxon>
        <taxon>Teleostei</taxon>
        <taxon>Neoteleostei</taxon>
        <taxon>Acanthomorphata</taxon>
        <taxon>Ovalentaria</taxon>
        <taxon>Atherinomorphae</taxon>
        <taxon>Cyprinodontiformes</taxon>
        <taxon>Nothobranchiidae</taxon>
        <taxon>Iconisemion</taxon>
    </lineage>
</organism>